<organism evidence="2 3">
    <name type="scientific">Candidatus Desantisbacteria bacterium CG_4_10_14_0_8_um_filter_48_22</name>
    <dbReference type="NCBI Taxonomy" id="1974543"/>
    <lineage>
        <taxon>Bacteria</taxon>
        <taxon>Candidatus Desantisiibacteriota</taxon>
    </lineage>
</organism>
<keyword evidence="1" id="KW-0812">Transmembrane</keyword>
<feature type="transmembrane region" description="Helical" evidence="1">
    <location>
        <begin position="143"/>
        <end position="160"/>
    </location>
</feature>
<dbReference type="Proteomes" id="UP000229307">
    <property type="component" value="Unassembled WGS sequence"/>
</dbReference>
<protein>
    <recommendedName>
        <fullName evidence="4">Major facilitator superfamily (MFS) profile domain-containing protein</fullName>
    </recommendedName>
</protein>
<reference evidence="3" key="1">
    <citation type="submission" date="2017-09" db="EMBL/GenBank/DDBJ databases">
        <title>Depth-based differentiation of microbial function through sediment-hosted aquifers and enrichment of novel symbionts in the deep terrestrial subsurface.</title>
        <authorList>
            <person name="Probst A.J."/>
            <person name="Ladd B."/>
            <person name="Jarett J.K."/>
            <person name="Geller-Mcgrath D.E."/>
            <person name="Sieber C.M.K."/>
            <person name="Emerson J.B."/>
            <person name="Anantharaman K."/>
            <person name="Thomas B.C."/>
            <person name="Malmstrom R."/>
            <person name="Stieglmeier M."/>
            <person name="Klingl A."/>
            <person name="Woyke T."/>
            <person name="Ryan C.M."/>
            <person name="Banfield J.F."/>
        </authorList>
    </citation>
    <scope>NUCLEOTIDE SEQUENCE [LARGE SCALE GENOMIC DNA]</scope>
</reference>
<proteinExistence type="predicted"/>
<feature type="transmembrane region" description="Helical" evidence="1">
    <location>
        <begin position="343"/>
        <end position="362"/>
    </location>
</feature>
<keyword evidence="1" id="KW-0472">Membrane</keyword>
<dbReference type="PANTHER" id="PTHR23526:SF2">
    <property type="entry name" value="MAJOR FACILITATOR SUPERFAMILY (MFS) PROFILE DOMAIN-CONTAINING PROTEIN"/>
    <property type="match status" value="1"/>
</dbReference>
<dbReference type="PANTHER" id="PTHR23526">
    <property type="entry name" value="INTEGRAL MEMBRANE TRANSPORT PROTEIN-RELATED"/>
    <property type="match status" value="1"/>
</dbReference>
<feature type="transmembrane region" description="Helical" evidence="1">
    <location>
        <begin position="79"/>
        <end position="98"/>
    </location>
</feature>
<feature type="transmembrane region" description="Helical" evidence="1">
    <location>
        <begin position="52"/>
        <end position="72"/>
    </location>
</feature>
<feature type="transmembrane region" description="Helical" evidence="1">
    <location>
        <begin position="281"/>
        <end position="299"/>
    </location>
</feature>
<dbReference type="Pfam" id="PF07690">
    <property type="entry name" value="MFS_1"/>
    <property type="match status" value="1"/>
</dbReference>
<sequence>MLFERQISIQSRVAYRYDSLAGLIFGFFSGMVLSFVPVVARRLGASAGQMALISSSFAFGLLLMFLWTYLSILGRKMQFFYWPNMVARSLFFLTPLVYKPGLLVTIVILYNLLGSMVGTAYGAIMKEIYPEDERARTMGYSRVVTNLAALVAAFLGGWLMDMWGPYSFKIVFPIGAALGLISLNTFKRIPLKEEVKDRQPLPMRAMLKNWFSDKGIWKMGGIISVAGFGNLLLGPLAPIFLVDKLKVSLSFVGIMSAASSVAIIVSYYFWGKFIDRKGPMLCLRASFLLISLPPLLYLVGEKWSVLLAAVFSSFAAAGWDLSWFKYVCMRADSSEKVQIDTGIYNNLMGIRGVIAPFVAVWLMKSLGLNTAFFIAFLIVISGFALSWVFEKSLIPQRVIS</sequence>
<keyword evidence="1" id="KW-1133">Transmembrane helix</keyword>
<feature type="transmembrane region" description="Helical" evidence="1">
    <location>
        <begin position="166"/>
        <end position="186"/>
    </location>
</feature>
<dbReference type="GO" id="GO:0022857">
    <property type="term" value="F:transmembrane transporter activity"/>
    <property type="evidence" value="ECO:0007669"/>
    <property type="project" value="InterPro"/>
</dbReference>
<dbReference type="InterPro" id="IPR036259">
    <property type="entry name" value="MFS_trans_sf"/>
</dbReference>
<dbReference type="InterPro" id="IPR011701">
    <property type="entry name" value="MFS"/>
</dbReference>
<feature type="transmembrane region" description="Helical" evidence="1">
    <location>
        <begin position="104"/>
        <end position="123"/>
    </location>
</feature>
<evidence type="ECO:0008006" key="4">
    <source>
        <dbReference type="Google" id="ProtNLM"/>
    </source>
</evidence>
<dbReference type="InterPro" id="IPR052528">
    <property type="entry name" value="Sugar_transport-like"/>
</dbReference>
<dbReference type="Gene3D" id="1.20.1250.20">
    <property type="entry name" value="MFS general substrate transporter like domains"/>
    <property type="match status" value="2"/>
</dbReference>
<dbReference type="EMBL" id="PFMR01000169">
    <property type="protein sequence ID" value="PIZ16717.1"/>
    <property type="molecule type" value="Genomic_DNA"/>
</dbReference>
<feature type="transmembrane region" description="Helical" evidence="1">
    <location>
        <begin position="216"/>
        <end position="241"/>
    </location>
</feature>
<comment type="caution">
    <text evidence="2">The sequence shown here is derived from an EMBL/GenBank/DDBJ whole genome shotgun (WGS) entry which is preliminary data.</text>
</comment>
<feature type="transmembrane region" description="Helical" evidence="1">
    <location>
        <begin position="20"/>
        <end position="40"/>
    </location>
</feature>
<feature type="transmembrane region" description="Helical" evidence="1">
    <location>
        <begin position="368"/>
        <end position="389"/>
    </location>
</feature>
<feature type="transmembrane region" description="Helical" evidence="1">
    <location>
        <begin position="305"/>
        <end position="323"/>
    </location>
</feature>
<evidence type="ECO:0000313" key="2">
    <source>
        <dbReference type="EMBL" id="PIZ16717.1"/>
    </source>
</evidence>
<accession>A0A2M7SAZ9</accession>
<name>A0A2M7SAZ9_9BACT</name>
<evidence type="ECO:0000313" key="3">
    <source>
        <dbReference type="Proteomes" id="UP000229307"/>
    </source>
</evidence>
<evidence type="ECO:0000256" key="1">
    <source>
        <dbReference type="SAM" id="Phobius"/>
    </source>
</evidence>
<dbReference type="AlphaFoldDB" id="A0A2M7SAZ9"/>
<feature type="transmembrane region" description="Helical" evidence="1">
    <location>
        <begin position="247"/>
        <end position="269"/>
    </location>
</feature>
<gene>
    <name evidence="2" type="ORF">COY52_06245</name>
</gene>
<dbReference type="SUPFAM" id="SSF103473">
    <property type="entry name" value="MFS general substrate transporter"/>
    <property type="match status" value="1"/>
</dbReference>